<reference evidence="1 2" key="1">
    <citation type="submission" date="2021-01" db="EMBL/GenBank/DDBJ databases">
        <title>Whole genome shotgun sequence of Actinoplanes palleronii NBRC 14916.</title>
        <authorList>
            <person name="Komaki H."/>
            <person name="Tamura T."/>
        </authorList>
    </citation>
    <scope>NUCLEOTIDE SEQUENCE [LARGE SCALE GENOMIC DNA]</scope>
    <source>
        <strain evidence="1 2">NBRC 14916</strain>
    </source>
</reference>
<dbReference type="InterPro" id="IPR027417">
    <property type="entry name" value="P-loop_NTPase"/>
</dbReference>
<organism evidence="1 2">
    <name type="scientific">Actinoplanes palleronii</name>
    <dbReference type="NCBI Taxonomy" id="113570"/>
    <lineage>
        <taxon>Bacteria</taxon>
        <taxon>Bacillati</taxon>
        <taxon>Actinomycetota</taxon>
        <taxon>Actinomycetes</taxon>
        <taxon>Micromonosporales</taxon>
        <taxon>Micromonosporaceae</taxon>
        <taxon>Actinoplanes</taxon>
    </lineage>
</organism>
<evidence type="ECO:0000313" key="1">
    <source>
        <dbReference type="EMBL" id="GIE72434.1"/>
    </source>
</evidence>
<proteinExistence type="predicted"/>
<evidence type="ECO:0000313" key="2">
    <source>
        <dbReference type="Proteomes" id="UP000624709"/>
    </source>
</evidence>
<protein>
    <submittedName>
        <fullName evidence="1">Sulfotransferase</fullName>
    </submittedName>
</protein>
<dbReference type="Pfam" id="PF13469">
    <property type="entry name" value="Sulfotransfer_3"/>
    <property type="match status" value="1"/>
</dbReference>
<dbReference type="PANTHER" id="PTHR36451">
    <property type="entry name" value="PAPS-DEPENDENT SULFOTRANSFERASE STF3"/>
    <property type="match status" value="1"/>
</dbReference>
<dbReference type="Proteomes" id="UP000624709">
    <property type="component" value="Unassembled WGS sequence"/>
</dbReference>
<dbReference type="RefSeq" id="WP_203830150.1">
    <property type="nucleotide sequence ID" value="NZ_BAAATY010000051.1"/>
</dbReference>
<sequence length="381" mass="43075">MTGTLELTAGSVVSEAAHRAGVDPERFRFRDALDRLTDSLAREGRLTPDGARTVRATLVATLEQQITLDRLIERHPEILATPVPRPIVITGLLRTGTTLVHNLLAQHPGLRVPALWELMNPATERQDQQGYEALADRAQHYVDEYNKVAPELPRIHFLDARRPDECQRLIGTTFASMVYEMRYRVPSYGAWLRDKDMVEEYRYHRRQVQAMLWRIPGAPVVLKCPFHLWSLTALAAVYPDARVIHMHRDPAETVPSTASLCSVIRRARSERVDRTEIGHQWLHRIEPIMTDVEETRRALPAGQVLDVRYRDLVRDPVAQIARICAFAGVPMTAAATAGAQAYLAANSATRHGRHDYHPAQFGLDAADLSRRFTAYRETFGC</sequence>
<comment type="caution">
    <text evidence="1">The sequence shown here is derived from an EMBL/GenBank/DDBJ whole genome shotgun (WGS) entry which is preliminary data.</text>
</comment>
<accession>A0ABQ4BP26</accession>
<keyword evidence="2" id="KW-1185">Reference proteome</keyword>
<dbReference type="Gene3D" id="3.40.50.300">
    <property type="entry name" value="P-loop containing nucleotide triphosphate hydrolases"/>
    <property type="match status" value="1"/>
</dbReference>
<dbReference type="EMBL" id="BOMS01000146">
    <property type="protein sequence ID" value="GIE72434.1"/>
    <property type="molecule type" value="Genomic_DNA"/>
</dbReference>
<dbReference type="PANTHER" id="PTHR36451:SF1">
    <property type="entry name" value="OMEGA-HYDROXY-BETA-DIHYDROMENAQUINONE-9 SULFOTRANSFERASE STF3"/>
    <property type="match status" value="1"/>
</dbReference>
<dbReference type="SUPFAM" id="SSF52540">
    <property type="entry name" value="P-loop containing nucleoside triphosphate hydrolases"/>
    <property type="match status" value="1"/>
</dbReference>
<dbReference type="InterPro" id="IPR052736">
    <property type="entry name" value="Stf3_sulfotransferase"/>
</dbReference>
<gene>
    <name evidence="1" type="ORF">Apa02nite_085420</name>
</gene>
<name>A0ABQ4BP26_9ACTN</name>